<evidence type="ECO:0000313" key="1">
    <source>
        <dbReference type="EMBL" id="MBU3854496.1"/>
    </source>
</evidence>
<comment type="caution">
    <text evidence="1">The sequence shown here is derived from an EMBL/GenBank/DDBJ whole genome shotgun (WGS) entry which is preliminary data.</text>
</comment>
<dbReference type="AlphaFoldDB" id="A0A9E2P3B2"/>
<sequence>MQAVRSAFFYLGENIFPFLRSKGSGLLFPAQGEPPWGLVGWEKIILASLRYFFPPSLVQETANPLPGLCKIGKTYPDGVIHLK</sequence>
<dbReference type="EMBL" id="JAHLFU010000241">
    <property type="protein sequence ID" value="MBU3854496.1"/>
    <property type="molecule type" value="Genomic_DNA"/>
</dbReference>
<organism evidence="1 2">
    <name type="scientific">Candidatus Paraprevotella stercoravium</name>
    <dbReference type="NCBI Taxonomy" id="2838725"/>
    <lineage>
        <taxon>Bacteria</taxon>
        <taxon>Pseudomonadati</taxon>
        <taxon>Bacteroidota</taxon>
        <taxon>Bacteroidia</taxon>
        <taxon>Bacteroidales</taxon>
        <taxon>Prevotellaceae</taxon>
        <taxon>Paraprevotella</taxon>
    </lineage>
</organism>
<evidence type="ECO:0000313" key="2">
    <source>
        <dbReference type="Proteomes" id="UP000823865"/>
    </source>
</evidence>
<reference evidence="1" key="1">
    <citation type="journal article" date="2021" name="PeerJ">
        <title>Extensive microbial diversity within the chicken gut microbiome revealed by metagenomics and culture.</title>
        <authorList>
            <person name="Gilroy R."/>
            <person name="Ravi A."/>
            <person name="Getino M."/>
            <person name="Pursley I."/>
            <person name="Horton D.L."/>
            <person name="Alikhan N.F."/>
            <person name="Baker D."/>
            <person name="Gharbi K."/>
            <person name="Hall N."/>
            <person name="Watson M."/>
            <person name="Adriaenssens E.M."/>
            <person name="Foster-Nyarko E."/>
            <person name="Jarju S."/>
            <person name="Secka A."/>
            <person name="Antonio M."/>
            <person name="Oren A."/>
            <person name="Chaudhuri R.R."/>
            <person name="La Ragione R."/>
            <person name="Hildebrand F."/>
            <person name="Pallen M.J."/>
        </authorList>
    </citation>
    <scope>NUCLEOTIDE SEQUENCE</scope>
    <source>
        <strain evidence="1">G3-2149</strain>
    </source>
</reference>
<dbReference type="Proteomes" id="UP000823865">
    <property type="component" value="Unassembled WGS sequence"/>
</dbReference>
<name>A0A9E2P3B2_9BACT</name>
<gene>
    <name evidence="1" type="ORF">H9789_11920</name>
</gene>
<accession>A0A9E2P3B2</accession>
<proteinExistence type="predicted"/>
<reference evidence="1" key="2">
    <citation type="submission" date="2021-04" db="EMBL/GenBank/DDBJ databases">
        <authorList>
            <person name="Gilroy R."/>
        </authorList>
    </citation>
    <scope>NUCLEOTIDE SEQUENCE</scope>
    <source>
        <strain evidence="1">G3-2149</strain>
    </source>
</reference>
<protein>
    <submittedName>
        <fullName evidence="1">Uncharacterized protein</fullName>
    </submittedName>
</protein>